<evidence type="ECO:0000313" key="2">
    <source>
        <dbReference type="EMBL" id="KRM72086.1"/>
    </source>
</evidence>
<dbReference type="GO" id="GO:0004622">
    <property type="term" value="F:phosphatidylcholine lysophospholipase activity"/>
    <property type="evidence" value="ECO:0007669"/>
    <property type="project" value="TreeGrafter"/>
</dbReference>
<protein>
    <recommendedName>
        <fullName evidence="1">SGNH hydrolase-type esterase domain-containing protein</fullName>
    </recommendedName>
</protein>
<accession>A0A0R2B7L7</accession>
<dbReference type="InterPro" id="IPR036514">
    <property type="entry name" value="SGNH_hydro_sf"/>
</dbReference>
<gene>
    <name evidence="2" type="ORF">FC34_GL001070</name>
</gene>
<dbReference type="OrthoDB" id="2513075at2"/>
<sequence length="226" mass="25744">MAKETTDLTDLNPEIKAFQNSLRMKYDQQNTSAEKGQIVFVGSSLMEIFPIEKMQQEQDLGLTKTIYNRGVRATTTADLLAHMDTLIFDLQPSKIFINIGSNDVGFNVPEETFLSNYTKILEQIKTKLPNTRVYAMAFYPVNTTHNFGEEEDEHSHLYEHRSNELLEDASEKVKRIVEKAGDTFINVNDGLTDSTGNLKPEYTFDGAHMLPNGYQVVFNNMKPYLD</sequence>
<name>A0A0R2B7L7_9LACO</name>
<evidence type="ECO:0000313" key="3">
    <source>
        <dbReference type="Proteomes" id="UP000051672"/>
    </source>
</evidence>
<dbReference type="RefSeq" id="WP_057894361.1">
    <property type="nucleotide sequence ID" value="NZ_AYZQ01000002.1"/>
</dbReference>
<dbReference type="Gene3D" id="3.40.50.1110">
    <property type="entry name" value="SGNH hydrolase"/>
    <property type="match status" value="1"/>
</dbReference>
<organism evidence="2 3">
    <name type="scientific">Lacticaseibacillus brantae DSM 23927</name>
    <dbReference type="NCBI Taxonomy" id="1423727"/>
    <lineage>
        <taxon>Bacteria</taxon>
        <taxon>Bacillati</taxon>
        <taxon>Bacillota</taxon>
        <taxon>Bacilli</taxon>
        <taxon>Lactobacillales</taxon>
        <taxon>Lactobacillaceae</taxon>
        <taxon>Lacticaseibacillus</taxon>
    </lineage>
</organism>
<dbReference type="Proteomes" id="UP000051672">
    <property type="component" value="Unassembled WGS sequence"/>
</dbReference>
<evidence type="ECO:0000259" key="1">
    <source>
        <dbReference type="Pfam" id="PF13472"/>
    </source>
</evidence>
<dbReference type="SUPFAM" id="SSF52266">
    <property type="entry name" value="SGNH hydrolase"/>
    <property type="match status" value="1"/>
</dbReference>
<dbReference type="AlphaFoldDB" id="A0A0R2B7L7"/>
<proteinExistence type="predicted"/>
<dbReference type="PANTHER" id="PTHR30383:SF5">
    <property type="entry name" value="SGNH HYDROLASE-TYPE ESTERASE DOMAIN-CONTAINING PROTEIN"/>
    <property type="match status" value="1"/>
</dbReference>
<dbReference type="PANTHER" id="PTHR30383">
    <property type="entry name" value="THIOESTERASE 1/PROTEASE 1/LYSOPHOSPHOLIPASE L1"/>
    <property type="match status" value="1"/>
</dbReference>
<dbReference type="Pfam" id="PF13472">
    <property type="entry name" value="Lipase_GDSL_2"/>
    <property type="match status" value="1"/>
</dbReference>
<reference evidence="2 3" key="1">
    <citation type="journal article" date="2015" name="Genome Announc.">
        <title>Expanding the biotechnology potential of lactobacilli through comparative genomics of 213 strains and associated genera.</title>
        <authorList>
            <person name="Sun Z."/>
            <person name="Harris H.M."/>
            <person name="McCann A."/>
            <person name="Guo C."/>
            <person name="Argimon S."/>
            <person name="Zhang W."/>
            <person name="Yang X."/>
            <person name="Jeffery I.B."/>
            <person name="Cooney J.C."/>
            <person name="Kagawa T.F."/>
            <person name="Liu W."/>
            <person name="Song Y."/>
            <person name="Salvetti E."/>
            <person name="Wrobel A."/>
            <person name="Rasinkangas P."/>
            <person name="Parkhill J."/>
            <person name="Rea M.C."/>
            <person name="O'Sullivan O."/>
            <person name="Ritari J."/>
            <person name="Douillard F.P."/>
            <person name="Paul Ross R."/>
            <person name="Yang R."/>
            <person name="Briner A.E."/>
            <person name="Felis G.E."/>
            <person name="de Vos W.M."/>
            <person name="Barrangou R."/>
            <person name="Klaenhammer T.R."/>
            <person name="Caufield P.W."/>
            <person name="Cui Y."/>
            <person name="Zhang H."/>
            <person name="O'Toole P.W."/>
        </authorList>
    </citation>
    <scope>NUCLEOTIDE SEQUENCE [LARGE SCALE GENOMIC DNA]</scope>
    <source>
        <strain evidence="2 3">DSM 23927</strain>
    </source>
</reference>
<comment type="caution">
    <text evidence="2">The sequence shown here is derived from an EMBL/GenBank/DDBJ whole genome shotgun (WGS) entry which is preliminary data.</text>
</comment>
<keyword evidence="3" id="KW-1185">Reference proteome</keyword>
<dbReference type="EMBL" id="AYZQ01000002">
    <property type="protein sequence ID" value="KRM72086.1"/>
    <property type="molecule type" value="Genomic_DNA"/>
</dbReference>
<dbReference type="InterPro" id="IPR051532">
    <property type="entry name" value="Ester_Hydrolysis_Enzymes"/>
</dbReference>
<dbReference type="STRING" id="1423727.FC34_GL001070"/>
<dbReference type="InterPro" id="IPR013830">
    <property type="entry name" value="SGNH_hydro"/>
</dbReference>
<feature type="domain" description="SGNH hydrolase-type esterase" evidence="1">
    <location>
        <begin position="65"/>
        <end position="216"/>
    </location>
</feature>
<dbReference type="PATRIC" id="fig|1423727.3.peg.1083"/>